<proteinExistence type="predicted"/>
<protein>
    <submittedName>
        <fullName evidence="2">ABC transporter permease</fullName>
    </submittedName>
</protein>
<accession>A0A4P7VQD8</accession>
<evidence type="ECO:0000313" key="2">
    <source>
        <dbReference type="EMBL" id="QCD36480.1"/>
    </source>
</evidence>
<feature type="transmembrane region" description="Helical" evidence="1">
    <location>
        <begin position="324"/>
        <end position="345"/>
    </location>
</feature>
<evidence type="ECO:0000256" key="1">
    <source>
        <dbReference type="SAM" id="Phobius"/>
    </source>
</evidence>
<sequence length="396" mass="43519">MKDIVWRLLKRNISAGQLIGYAVANFVGLSIVLTAIQFYRDVTAVWDDDDSFISRDYMIISRKVEGLGSLTGKSDATFSDADITEIESQPWVRRVGEFTASSFNVAASVEMGGRGMSTALFFESIPSEFFDVMPSEWDFDPADPVVPIILSKDYLSLYNFGFASSRGLPQLSEAMIGMVPLKVSVSGNGRQQWLPARIVGFSSRLNTIAVPEQFMEWANERFAEEPVSPPSRLIIEVSRPGDPVIKEFLQSHGYESAGDKADNGKAAYFLSVVTAVVIVVGAIISLLSFFILMLSIYLLLQKNRTKLHDLMLLGYSPGMVSSRYCRMVVAINIVVLVAAIAVVLVGRHLWGGALSSLGLSSTSPWPAIVTGLAIMLLITVVNIISIRRTMMRYFKG</sequence>
<keyword evidence="1" id="KW-0472">Membrane</keyword>
<dbReference type="EMBL" id="CP039393">
    <property type="protein sequence ID" value="QCD36480.1"/>
    <property type="molecule type" value="Genomic_DNA"/>
</dbReference>
<keyword evidence="1" id="KW-0812">Transmembrane</keyword>
<dbReference type="Proteomes" id="UP000297031">
    <property type="component" value="Chromosome"/>
</dbReference>
<reference evidence="2 3" key="1">
    <citation type="submission" date="2019-02" db="EMBL/GenBank/DDBJ databases">
        <title>Isolation and identification of novel species under the genus Muribaculum.</title>
        <authorList>
            <person name="Miyake S."/>
            <person name="Ding Y."/>
            <person name="Low A."/>
            <person name="Soh M."/>
            <person name="Seedorf H."/>
        </authorList>
    </citation>
    <scope>NUCLEOTIDE SEQUENCE [LARGE SCALE GENOMIC DNA]</scope>
    <source>
        <strain evidence="2 3">TLL-A4</strain>
    </source>
</reference>
<dbReference type="RefSeq" id="WP_136410902.1">
    <property type="nucleotide sequence ID" value="NZ_CP039393.1"/>
</dbReference>
<gene>
    <name evidence="2" type="ORF">E7746_11580</name>
</gene>
<dbReference type="AlphaFoldDB" id="A0A4P7VQD8"/>
<feature type="transmembrane region" description="Helical" evidence="1">
    <location>
        <begin position="365"/>
        <end position="386"/>
    </location>
</feature>
<feature type="transmembrane region" description="Helical" evidence="1">
    <location>
        <begin position="267"/>
        <end position="300"/>
    </location>
</feature>
<dbReference type="OrthoDB" id="1011751at2"/>
<keyword evidence="3" id="KW-1185">Reference proteome</keyword>
<organism evidence="2 3">
    <name type="scientific">Muribaculum gordoncarteri</name>
    <dbReference type="NCBI Taxonomy" id="2530390"/>
    <lineage>
        <taxon>Bacteria</taxon>
        <taxon>Pseudomonadati</taxon>
        <taxon>Bacteroidota</taxon>
        <taxon>Bacteroidia</taxon>
        <taxon>Bacteroidales</taxon>
        <taxon>Muribaculaceae</taxon>
        <taxon>Muribaculum</taxon>
    </lineage>
</organism>
<keyword evidence="1" id="KW-1133">Transmembrane helix</keyword>
<name>A0A4P7VQD8_9BACT</name>
<feature type="transmembrane region" description="Helical" evidence="1">
    <location>
        <begin position="21"/>
        <end position="39"/>
    </location>
</feature>
<evidence type="ECO:0000313" key="3">
    <source>
        <dbReference type="Proteomes" id="UP000297031"/>
    </source>
</evidence>
<dbReference type="KEGG" id="mgod:E7746_11580"/>